<gene>
    <name evidence="11" type="primary">LOC136116498</name>
</gene>
<reference evidence="11" key="1">
    <citation type="submission" date="2025-08" db="UniProtKB">
        <authorList>
            <consortium name="RefSeq"/>
        </authorList>
    </citation>
    <scope>IDENTIFICATION</scope>
</reference>
<evidence type="ECO:0000256" key="8">
    <source>
        <dbReference type="SAM" id="MobiDB-lite"/>
    </source>
</evidence>
<keyword evidence="3" id="KW-0808">Transferase</keyword>
<evidence type="ECO:0000256" key="6">
    <source>
        <dbReference type="ARBA" id="ARBA00022833"/>
    </source>
</evidence>
<dbReference type="GO" id="GO:0010646">
    <property type="term" value="P:regulation of cell communication"/>
    <property type="evidence" value="ECO:0007669"/>
    <property type="project" value="UniProtKB-ARBA"/>
</dbReference>
<feature type="region of interest" description="Disordered" evidence="8">
    <location>
        <begin position="495"/>
        <end position="515"/>
    </location>
</feature>
<dbReference type="CDD" id="cd02338">
    <property type="entry name" value="ZZ_PCMF_like"/>
    <property type="match status" value="1"/>
</dbReference>
<dbReference type="GO" id="GO:0099536">
    <property type="term" value="P:synaptic signaling"/>
    <property type="evidence" value="ECO:0007669"/>
    <property type="project" value="TreeGrafter"/>
</dbReference>
<sequence>MNRHEGIVCKGCAKESFPGRCYRCLTCRQFDICEDCYNNDFTTGEHPFDHPVMCIYTPADVELYFGGEYISSDPPQSYRCPYCKRWGLNESTFLEHVSSMHPNANTLLVSTMVTLFEQQQAARLFLEDEQLASMVAAATSRNDQMRRTVGSLDLYLVPLNRDGSYQKPSGKEVVAPASKSRESMARERILRMTRRNGGRVLAPSRFPPAPASANSSTPEIPTDFEEDMIAIATNPRLNWIERNVAVAFALSEAESPDPQQQGAAPSLNVAAAAAPTAFAAAPVAAHPSLNEIMRFYRGSSLQMSPEQAPARGSRSRPSNPAPPVTSSGSNSRIISVYGPTAALAQGPNNSRSLFMPPEFFPRDERRRSARLPTFPGNTAALHRLGANVRALANQRNVDFTDLPPEENDMADYETLMRCLKEEPAKVVKQREQERKRYLCYRFLTPRTSKRLHENFLMLRAEFVTQLLCSTLFEEDFQGVSFAAMRTITPKRKILSGSEIAGAGDAEKNPPRPPPP</sequence>
<dbReference type="InterPro" id="IPR000433">
    <property type="entry name" value="Znf_ZZ"/>
</dbReference>
<dbReference type="PANTHER" id="PTHR12268">
    <property type="entry name" value="E3 UBIQUITIN-PROTEIN LIGASE KCMF1"/>
    <property type="match status" value="1"/>
</dbReference>
<protein>
    <recommendedName>
        <fullName evidence="2">RING-type E3 ubiquitin transferase</fullName>
        <ecNumber evidence="2">2.3.2.27</ecNumber>
    </recommendedName>
</protein>
<dbReference type="RefSeq" id="XP_065719013.2">
    <property type="nucleotide sequence ID" value="XM_065862941.2"/>
</dbReference>
<proteinExistence type="predicted"/>
<evidence type="ECO:0000256" key="1">
    <source>
        <dbReference type="ARBA" id="ARBA00000900"/>
    </source>
</evidence>
<dbReference type="EC" id="2.3.2.27" evidence="2"/>
<name>A0AB40D5X2_DROSZ</name>
<keyword evidence="10" id="KW-1185">Reference proteome</keyword>
<dbReference type="GO" id="GO:0045202">
    <property type="term" value="C:synapse"/>
    <property type="evidence" value="ECO:0007669"/>
    <property type="project" value="GOC"/>
</dbReference>
<evidence type="ECO:0000256" key="4">
    <source>
        <dbReference type="ARBA" id="ARBA00022723"/>
    </source>
</evidence>
<comment type="catalytic activity">
    <reaction evidence="1">
        <text>S-ubiquitinyl-[E2 ubiquitin-conjugating enzyme]-L-cysteine + [acceptor protein]-L-lysine = [E2 ubiquitin-conjugating enzyme]-L-cysteine + N(6)-ubiquitinyl-[acceptor protein]-L-lysine.</text>
        <dbReference type="EC" id="2.3.2.27"/>
    </reaction>
</comment>
<dbReference type="PANTHER" id="PTHR12268:SF13">
    <property type="entry name" value="E3 UBIQUITIN-PROTEIN LIGASE KCMF1"/>
    <property type="match status" value="1"/>
</dbReference>
<organism evidence="10 11">
    <name type="scientific">Drosophila suzukii</name>
    <name type="common">Spotted-wing drosophila fruit fly</name>
    <dbReference type="NCBI Taxonomy" id="28584"/>
    <lineage>
        <taxon>Eukaryota</taxon>
        <taxon>Metazoa</taxon>
        <taxon>Ecdysozoa</taxon>
        <taxon>Arthropoda</taxon>
        <taxon>Hexapoda</taxon>
        <taxon>Insecta</taxon>
        <taxon>Pterygota</taxon>
        <taxon>Neoptera</taxon>
        <taxon>Endopterygota</taxon>
        <taxon>Diptera</taxon>
        <taxon>Brachycera</taxon>
        <taxon>Muscomorpha</taxon>
        <taxon>Ephydroidea</taxon>
        <taxon>Drosophilidae</taxon>
        <taxon>Drosophila</taxon>
        <taxon>Sophophora</taxon>
    </lineage>
</organism>
<feature type="region of interest" description="Disordered" evidence="8">
    <location>
        <begin position="300"/>
        <end position="332"/>
    </location>
</feature>
<feature type="domain" description="ZZ-type" evidence="9">
    <location>
        <begin position="4"/>
        <end position="60"/>
    </location>
</feature>
<dbReference type="SUPFAM" id="SSF57850">
    <property type="entry name" value="RING/U-box"/>
    <property type="match status" value="1"/>
</dbReference>
<dbReference type="PROSITE" id="PS50135">
    <property type="entry name" value="ZF_ZZ_2"/>
    <property type="match status" value="1"/>
</dbReference>
<accession>A0AB40D5X2</accession>
<dbReference type="GO" id="GO:0061630">
    <property type="term" value="F:ubiquitin protein ligase activity"/>
    <property type="evidence" value="ECO:0007669"/>
    <property type="project" value="UniProtKB-EC"/>
</dbReference>
<evidence type="ECO:0000256" key="3">
    <source>
        <dbReference type="ARBA" id="ARBA00022679"/>
    </source>
</evidence>
<dbReference type="SMART" id="SM00291">
    <property type="entry name" value="ZnF_ZZ"/>
    <property type="match status" value="1"/>
</dbReference>
<keyword evidence="5 7" id="KW-0863">Zinc-finger</keyword>
<evidence type="ECO:0000256" key="5">
    <source>
        <dbReference type="ARBA" id="ARBA00022771"/>
    </source>
</evidence>
<dbReference type="Gene3D" id="3.30.60.90">
    <property type="match status" value="1"/>
</dbReference>
<dbReference type="GO" id="GO:0008270">
    <property type="term" value="F:zinc ion binding"/>
    <property type="evidence" value="ECO:0007669"/>
    <property type="project" value="UniProtKB-KW"/>
</dbReference>
<keyword evidence="6" id="KW-0862">Zinc</keyword>
<dbReference type="GeneID" id="136116498"/>
<dbReference type="AlphaFoldDB" id="A0AB40D5X2"/>
<dbReference type="Proteomes" id="UP001652628">
    <property type="component" value="Chromosome 2L"/>
</dbReference>
<evidence type="ECO:0000259" key="9">
    <source>
        <dbReference type="PROSITE" id="PS50135"/>
    </source>
</evidence>
<dbReference type="InterPro" id="IPR050774">
    <property type="entry name" value="KCMF1/Dystrophin"/>
</dbReference>
<evidence type="ECO:0000256" key="7">
    <source>
        <dbReference type="PROSITE-ProRule" id="PRU00228"/>
    </source>
</evidence>
<feature type="region of interest" description="Disordered" evidence="8">
    <location>
        <begin position="199"/>
        <end position="220"/>
    </location>
</feature>
<dbReference type="GO" id="GO:0005886">
    <property type="term" value="C:plasma membrane"/>
    <property type="evidence" value="ECO:0007669"/>
    <property type="project" value="TreeGrafter"/>
</dbReference>
<keyword evidence="4" id="KW-0479">Metal-binding</keyword>
<dbReference type="InterPro" id="IPR043145">
    <property type="entry name" value="Znf_ZZ_sf"/>
</dbReference>
<dbReference type="GO" id="GO:0023051">
    <property type="term" value="P:regulation of signaling"/>
    <property type="evidence" value="ECO:0007669"/>
    <property type="project" value="UniProtKB-ARBA"/>
</dbReference>
<evidence type="ECO:0000256" key="2">
    <source>
        <dbReference type="ARBA" id="ARBA00012483"/>
    </source>
</evidence>
<evidence type="ECO:0000313" key="10">
    <source>
        <dbReference type="Proteomes" id="UP001652628"/>
    </source>
</evidence>
<dbReference type="Pfam" id="PF00569">
    <property type="entry name" value="ZZ"/>
    <property type="match status" value="1"/>
</dbReference>
<evidence type="ECO:0000313" key="11">
    <source>
        <dbReference type="RefSeq" id="XP_065719013.2"/>
    </source>
</evidence>